<dbReference type="EMBL" id="RKQG01000002">
    <property type="protein sequence ID" value="RPE28965.1"/>
    <property type="molecule type" value="Genomic_DNA"/>
</dbReference>
<sequence length="213" mass="22511">MSAPDRPQPDRPQPSLTERRKAATQQEIALAAARLFAEHGAEGTTAEDVARTCGISLRTFYRYFRTKEDAVAPLLAEGSRQWIALLAGTAPGTPPLTALLDSARASLTPAPGRAAEALDWTRGLLRAMPADPALRDVWHRIHHDAETALRPVLARLAGLDPEGLDARLLAAAANTAMRLAVETWAAGDAPPAGAAALADTAFRRLAGPLLPPA</sequence>
<organism evidence="8 9">
    <name type="scientific">Kitasatospora cineracea</name>
    <dbReference type="NCBI Taxonomy" id="88074"/>
    <lineage>
        <taxon>Bacteria</taxon>
        <taxon>Bacillati</taxon>
        <taxon>Actinomycetota</taxon>
        <taxon>Actinomycetes</taxon>
        <taxon>Kitasatosporales</taxon>
        <taxon>Streptomycetaceae</taxon>
        <taxon>Kitasatospora</taxon>
    </lineage>
</organism>
<dbReference type="InterPro" id="IPR009057">
    <property type="entry name" value="Homeodomain-like_sf"/>
</dbReference>
<dbReference type="Gene3D" id="1.10.357.10">
    <property type="entry name" value="Tetracycline Repressor, domain 2"/>
    <property type="match status" value="1"/>
</dbReference>
<evidence type="ECO:0000313" key="8">
    <source>
        <dbReference type="EMBL" id="RPE28965.1"/>
    </source>
</evidence>
<keyword evidence="2 4" id="KW-0238">DNA-binding</keyword>
<protein>
    <submittedName>
        <fullName evidence="8">TetR family transcriptional regulator</fullName>
    </submittedName>
</protein>
<feature type="region of interest" description="Disordered" evidence="5">
    <location>
        <begin position="1"/>
        <end position="21"/>
    </location>
</feature>
<reference evidence="9 10" key="1">
    <citation type="submission" date="2018-11" db="EMBL/GenBank/DDBJ databases">
        <title>Sequencing the genomes of 1000 actinobacteria strains.</title>
        <authorList>
            <person name="Klenk H.-P."/>
        </authorList>
    </citation>
    <scope>NUCLEOTIDE SEQUENCE [LARGE SCALE GENOMIC DNA]</scope>
    <source>
        <strain evidence="7 10">DSM 44780</strain>
        <strain evidence="8 9">DSM 44781</strain>
    </source>
</reference>
<dbReference type="RefSeq" id="WP_123561623.1">
    <property type="nucleotide sequence ID" value="NZ_JBEYIY010000035.1"/>
</dbReference>
<dbReference type="InterPro" id="IPR001647">
    <property type="entry name" value="HTH_TetR"/>
</dbReference>
<accession>A0A8G1UG05</accession>
<evidence type="ECO:0000313" key="10">
    <source>
        <dbReference type="Proteomes" id="UP000267408"/>
    </source>
</evidence>
<dbReference type="PROSITE" id="PS50977">
    <property type="entry name" value="HTH_TETR_2"/>
    <property type="match status" value="1"/>
</dbReference>
<dbReference type="EMBL" id="RJVJ01000002">
    <property type="protein sequence ID" value="ROR37596.1"/>
    <property type="molecule type" value="Genomic_DNA"/>
</dbReference>
<dbReference type="PANTHER" id="PTHR30055">
    <property type="entry name" value="HTH-TYPE TRANSCRIPTIONAL REGULATOR RUTR"/>
    <property type="match status" value="1"/>
</dbReference>
<feature type="DNA-binding region" description="H-T-H motif" evidence="4">
    <location>
        <begin position="45"/>
        <end position="64"/>
    </location>
</feature>
<gene>
    <name evidence="8" type="ORF">EDD38_6111</name>
    <name evidence="7" type="ORF">EDD39_5745</name>
</gene>
<evidence type="ECO:0000313" key="7">
    <source>
        <dbReference type="EMBL" id="ROR37596.1"/>
    </source>
</evidence>
<dbReference type="Proteomes" id="UP000267408">
    <property type="component" value="Unassembled WGS sequence"/>
</dbReference>
<dbReference type="GO" id="GO:0000976">
    <property type="term" value="F:transcription cis-regulatory region binding"/>
    <property type="evidence" value="ECO:0007669"/>
    <property type="project" value="TreeGrafter"/>
</dbReference>
<keyword evidence="3" id="KW-0804">Transcription</keyword>
<dbReference type="InterPro" id="IPR050109">
    <property type="entry name" value="HTH-type_TetR-like_transc_reg"/>
</dbReference>
<keyword evidence="1" id="KW-0805">Transcription regulation</keyword>
<evidence type="ECO:0000256" key="4">
    <source>
        <dbReference type="PROSITE-ProRule" id="PRU00335"/>
    </source>
</evidence>
<dbReference type="GO" id="GO:0003700">
    <property type="term" value="F:DNA-binding transcription factor activity"/>
    <property type="evidence" value="ECO:0007669"/>
    <property type="project" value="TreeGrafter"/>
</dbReference>
<proteinExistence type="predicted"/>
<feature type="domain" description="HTH tetR-type" evidence="6">
    <location>
        <begin position="22"/>
        <end position="82"/>
    </location>
</feature>
<keyword evidence="9" id="KW-1185">Reference proteome</keyword>
<dbReference type="SUPFAM" id="SSF46689">
    <property type="entry name" value="Homeodomain-like"/>
    <property type="match status" value="1"/>
</dbReference>
<comment type="caution">
    <text evidence="8">The sequence shown here is derived from an EMBL/GenBank/DDBJ whole genome shotgun (WGS) entry which is preliminary data.</text>
</comment>
<dbReference type="PANTHER" id="PTHR30055:SF238">
    <property type="entry name" value="MYCOFACTOCIN BIOSYNTHESIS TRANSCRIPTIONAL REGULATOR MFTR-RELATED"/>
    <property type="match status" value="1"/>
</dbReference>
<dbReference type="Proteomes" id="UP000266906">
    <property type="component" value="Unassembled WGS sequence"/>
</dbReference>
<evidence type="ECO:0000259" key="6">
    <source>
        <dbReference type="PROSITE" id="PS50977"/>
    </source>
</evidence>
<evidence type="ECO:0000256" key="5">
    <source>
        <dbReference type="SAM" id="MobiDB-lite"/>
    </source>
</evidence>
<name>A0A3N4RDK0_9ACTN</name>
<evidence type="ECO:0000256" key="2">
    <source>
        <dbReference type="ARBA" id="ARBA00023125"/>
    </source>
</evidence>
<dbReference type="PRINTS" id="PR00455">
    <property type="entry name" value="HTHTETR"/>
</dbReference>
<dbReference type="OrthoDB" id="3787664at2"/>
<evidence type="ECO:0000256" key="1">
    <source>
        <dbReference type="ARBA" id="ARBA00023015"/>
    </source>
</evidence>
<evidence type="ECO:0000313" key="9">
    <source>
        <dbReference type="Proteomes" id="UP000266906"/>
    </source>
</evidence>
<dbReference type="Pfam" id="PF00440">
    <property type="entry name" value="TetR_N"/>
    <property type="match status" value="1"/>
</dbReference>
<dbReference type="AlphaFoldDB" id="A0A3N4RDK0"/>
<accession>A0A3N4RDK0</accession>
<evidence type="ECO:0000256" key="3">
    <source>
        <dbReference type="ARBA" id="ARBA00023163"/>
    </source>
</evidence>